<gene>
    <name evidence="2" type="ORF">HNQ50_003805</name>
</gene>
<comment type="caution">
    <text evidence="2">The sequence shown here is derived from an EMBL/GenBank/DDBJ whole genome shotgun (WGS) entry which is preliminary data.</text>
</comment>
<organism evidence="2 3">
    <name type="scientific">Silvimonas terrae</name>
    <dbReference type="NCBI Taxonomy" id="300266"/>
    <lineage>
        <taxon>Bacteria</taxon>
        <taxon>Pseudomonadati</taxon>
        <taxon>Pseudomonadota</taxon>
        <taxon>Betaproteobacteria</taxon>
        <taxon>Neisseriales</taxon>
        <taxon>Chitinibacteraceae</taxon>
        <taxon>Silvimonas</taxon>
    </lineage>
</organism>
<keyword evidence="3" id="KW-1185">Reference proteome</keyword>
<reference evidence="2 3" key="1">
    <citation type="submission" date="2020-08" db="EMBL/GenBank/DDBJ databases">
        <title>Genomic Encyclopedia of Type Strains, Phase IV (KMG-IV): sequencing the most valuable type-strain genomes for metagenomic binning, comparative biology and taxonomic classification.</title>
        <authorList>
            <person name="Goeker M."/>
        </authorList>
    </citation>
    <scope>NUCLEOTIDE SEQUENCE [LARGE SCALE GENOMIC DNA]</scope>
    <source>
        <strain evidence="2 3">DSM 18233</strain>
    </source>
</reference>
<keyword evidence="1" id="KW-0732">Signal</keyword>
<evidence type="ECO:0000256" key="1">
    <source>
        <dbReference type="SAM" id="SignalP"/>
    </source>
</evidence>
<name>A0A840RLR5_9NEIS</name>
<dbReference type="RefSeq" id="WP_184102705.1">
    <property type="nucleotide sequence ID" value="NZ_JACHHN010000009.1"/>
</dbReference>
<evidence type="ECO:0000313" key="2">
    <source>
        <dbReference type="EMBL" id="MBB5193051.1"/>
    </source>
</evidence>
<feature type="signal peptide" evidence="1">
    <location>
        <begin position="1"/>
        <end position="23"/>
    </location>
</feature>
<dbReference type="Proteomes" id="UP000543030">
    <property type="component" value="Unassembled WGS sequence"/>
</dbReference>
<accession>A0A840RLR5</accession>
<sequence>MNRIALASAVAGLLFFVAVPAQAMYTAWPFNGRVINHSQQDVKAWDGEHDFYSIRAGITSSNLYDVDHIQLAGDADWCKLGANTVTVTPDGRINGCECRVAHAADECAPAEQRSLLSQVASVFFGRQRTETVMAYLTRITPLRRV</sequence>
<feature type="chain" id="PRO_5032712599" evidence="1">
    <location>
        <begin position="24"/>
        <end position="145"/>
    </location>
</feature>
<dbReference type="EMBL" id="JACHHN010000009">
    <property type="protein sequence ID" value="MBB5193051.1"/>
    <property type="molecule type" value="Genomic_DNA"/>
</dbReference>
<evidence type="ECO:0000313" key="3">
    <source>
        <dbReference type="Proteomes" id="UP000543030"/>
    </source>
</evidence>
<dbReference type="AlphaFoldDB" id="A0A840RLR5"/>
<protein>
    <submittedName>
        <fullName evidence="2">Uncharacterized protein</fullName>
    </submittedName>
</protein>
<proteinExistence type="predicted"/>